<keyword evidence="4" id="KW-1185">Reference proteome</keyword>
<accession>A0AAU0P553</accession>
<gene>
    <name evidence="3" type="ORF">QUR79_09915</name>
</gene>
<dbReference type="PANTHER" id="PTHR46401:SF2">
    <property type="entry name" value="GLYCOSYLTRANSFERASE WBBK-RELATED"/>
    <property type="match status" value="1"/>
</dbReference>
<dbReference type="Proteomes" id="UP001301420">
    <property type="component" value="Chromosome"/>
</dbReference>
<dbReference type="GO" id="GO:0009103">
    <property type="term" value="P:lipopolysaccharide biosynthetic process"/>
    <property type="evidence" value="ECO:0007669"/>
    <property type="project" value="TreeGrafter"/>
</dbReference>
<dbReference type="Gene3D" id="3.40.50.2000">
    <property type="entry name" value="Glycogen Phosphorylase B"/>
    <property type="match status" value="2"/>
</dbReference>
<dbReference type="Pfam" id="PF00534">
    <property type="entry name" value="Glycos_transf_1"/>
    <property type="match status" value="1"/>
</dbReference>
<dbReference type="PANTHER" id="PTHR46401">
    <property type="entry name" value="GLYCOSYLTRANSFERASE WBBK-RELATED"/>
    <property type="match status" value="1"/>
</dbReference>
<keyword evidence="1" id="KW-0808">Transferase</keyword>
<dbReference type="CDD" id="cd03809">
    <property type="entry name" value="GT4_MtfB-like"/>
    <property type="match status" value="1"/>
</dbReference>
<dbReference type="AlphaFoldDB" id="A0AAU0P553"/>
<sequence>MSIIGIDASRNRSGGAKVHLIGILNEIRPENYGFEKIHVWSYPELLDLLPERDWLIKHSPTALKKSIFSQLFWQFFIFPKELKKNKCDIVLNTDGGTVCRYKPSVTMSRDMLSYEKGEIDRYKYGKSWLRLLLLKYIQNSSFKYSNGVIFLTNYAANVIQKSCGRLRNIRIIPHGVSEIFANQKILSVWPSDPMKEELNCLYVSNTAPYKHQWKVIEAIYRLRKKGYKIVLTLAGAEGKAQNLVERAILEFSAEEFVIQLGHIKTIDLPCLISKSNIFIFASSCENMPNTLIEAMSVGLPIACSNRGPMPEVLGECGLYFDPEVVDTIERSIETIILDKSIRLKISNNVKEKATRYSWKRCADETMNYLKDILNGVNKNEK</sequence>
<dbReference type="GO" id="GO:0016757">
    <property type="term" value="F:glycosyltransferase activity"/>
    <property type="evidence" value="ECO:0007669"/>
    <property type="project" value="InterPro"/>
</dbReference>
<organism evidence="3 4">
    <name type="scientific">Arcobacter cryaerophilus gv. pseudocryaerophilus</name>
    <dbReference type="NCBI Taxonomy" id="2933791"/>
    <lineage>
        <taxon>Bacteria</taxon>
        <taxon>Pseudomonadati</taxon>
        <taxon>Campylobacterota</taxon>
        <taxon>Epsilonproteobacteria</taxon>
        <taxon>Campylobacterales</taxon>
        <taxon>Arcobacteraceae</taxon>
        <taxon>Aliarcobacter</taxon>
    </lineage>
</organism>
<dbReference type="InterPro" id="IPR001296">
    <property type="entry name" value="Glyco_trans_1"/>
</dbReference>
<dbReference type="RefSeq" id="WP_390839229.1">
    <property type="nucleotide sequence ID" value="NZ_CP129950.1"/>
</dbReference>
<protein>
    <submittedName>
        <fullName evidence="3">Glycosyltransferase family 1 protein</fullName>
    </submittedName>
</protein>
<dbReference type="EMBL" id="CP129950">
    <property type="protein sequence ID" value="WPD03056.1"/>
    <property type="molecule type" value="Genomic_DNA"/>
</dbReference>
<reference evidence="3 4" key="1">
    <citation type="submission" date="2023-06" db="EMBL/GenBank/DDBJ databases">
        <title>Characterization of Arcobacter Isolates from Retail Chicken Sold in Supermarkets in Tbilisi, Georgia.</title>
        <authorList>
            <person name="Riediger M."/>
            <person name="Zautner A.E."/>
        </authorList>
    </citation>
    <scope>NUCLEOTIDE SEQUENCE [LARGE SCALE GENOMIC DNA]</scope>
    <source>
        <strain evidence="3 4">DSM 115972</strain>
    </source>
</reference>
<evidence type="ECO:0000313" key="4">
    <source>
        <dbReference type="Proteomes" id="UP001301420"/>
    </source>
</evidence>
<dbReference type="SUPFAM" id="SSF53756">
    <property type="entry name" value="UDP-Glycosyltransferase/glycogen phosphorylase"/>
    <property type="match status" value="1"/>
</dbReference>
<feature type="domain" description="Glycosyl transferase family 1" evidence="2">
    <location>
        <begin position="196"/>
        <end position="351"/>
    </location>
</feature>
<evidence type="ECO:0000313" key="3">
    <source>
        <dbReference type="EMBL" id="WPD03056.1"/>
    </source>
</evidence>
<proteinExistence type="predicted"/>
<evidence type="ECO:0000256" key="1">
    <source>
        <dbReference type="ARBA" id="ARBA00022679"/>
    </source>
</evidence>
<name>A0AAU0P553_9BACT</name>
<evidence type="ECO:0000259" key="2">
    <source>
        <dbReference type="Pfam" id="PF00534"/>
    </source>
</evidence>